<feature type="domain" description="Formylmethanofuran dehydrogenase subunit E" evidence="5">
    <location>
        <begin position="9"/>
        <end position="144"/>
    </location>
</feature>
<feature type="domain" description="Zinc finger DksA/TraR C4-type" evidence="4">
    <location>
        <begin position="159"/>
        <end position="193"/>
    </location>
</feature>
<protein>
    <submittedName>
        <fullName evidence="6">FmdE family protein</fullName>
    </submittedName>
</protein>
<dbReference type="PANTHER" id="PTHR39418">
    <property type="entry name" value="DEHYDROGENASE-RELATED"/>
    <property type="match status" value="1"/>
</dbReference>
<dbReference type="RefSeq" id="WP_353684171.1">
    <property type="nucleotide sequence ID" value="NZ_CP144373.1"/>
</dbReference>
<dbReference type="PIRSF" id="PIRSF006578">
    <property type="entry name" value="FwdE"/>
    <property type="match status" value="1"/>
</dbReference>
<evidence type="ECO:0000259" key="4">
    <source>
        <dbReference type="Pfam" id="PF01258"/>
    </source>
</evidence>
<evidence type="ECO:0000256" key="2">
    <source>
        <dbReference type="ARBA" id="ARBA00022771"/>
    </source>
</evidence>
<keyword evidence="3" id="KW-0862">Zinc</keyword>
<name>A0AAU8GW52_9BACT</name>
<evidence type="ECO:0000256" key="3">
    <source>
        <dbReference type="ARBA" id="ARBA00022833"/>
    </source>
</evidence>
<organism evidence="6">
    <name type="scientific">Thermodesulfovibrio autotrophicus</name>
    <dbReference type="NCBI Taxonomy" id="3118333"/>
    <lineage>
        <taxon>Bacteria</taxon>
        <taxon>Pseudomonadati</taxon>
        <taxon>Nitrospirota</taxon>
        <taxon>Thermodesulfovibrionia</taxon>
        <taxon>Thermodesulfovibrionales</taxon>
        <taxon>Thermodesulfovibrionaceae</taxon>
        <taxon>Thermodesulfovibrio</taxon>
    </lineage>
</organism>
<dbReference type="KEGG" id="taut:V4D30_09885"/>
<dbReference type="EMBL" id="CP144373">
    <property type="protein sequence ID" value="XCH46644.1"/>
    <property type="molecule type" value="Genomic_DNA"/>
</dbReference>
<sequence length="194" mass="22015">MKFEDVVKFHGHSCPGLALGYRVSTAALEELGVKDRSSDEEIVCIVENDSCAVDAIQVVTGCTFGKGNLIFKDYGKQVYTFFNRRNGKTVRISIDFEFKETEDEKALWQRFMQGDSSTEVVEFVNKRKAEKIKQILNAEKEKILKITYPKIDPPRQARIFKSLRCANCGEKVAEAKARILDGKILCIPCFEAYL</sequence>
<gene>
    <name evidence="6" type="ORF">V4D30_09885</name>
</gene>
<dbReference type="Pfam" id="PF02663">
    <property type="entry name" value="FmdE"/>
    <property type="match status" value="1"/>
</dbReference>
<dbReference type="Gene3D" id="3.30.1330.130">
    <property type="match status" value="1"/>
</dbReference>
<evidence type="ECO:0000259" key="5">
    <source>
        <dbReference type="Pfam" id="PF02663"/>
    </source>
</evidence>
<dbReference type="InterPro" id="IPR000962">
    <property type="entry name" value="Znf_DskA_TraR"/>
</dbReference>
<evidence type="ECO:0000256" key="1">
    <source>
        <dbReference type="ARBA" id="ARBA00022723"/>
    </source>
</evidence>
<dbReference type="SUPFAM" id="SSF143555">
    <property type="entry name" value="FwdE-like"/>
    <property type="match status" value="1"/>
</dbReference>
<dbReference type="PANTHER" id="PTHR39418:SF1">
    <property type="entry name" value="DEHYDROGENASE"/>
    <property type="match status" value="1"/>
</dbReference>
<evidence type="ECO:0000313" key="6">
    <source>
        <dbReference type="EMBL" id="XCH46644.1"/>
    </source>
</evidence>
<dbReference type="InterPro" id="IPR053194">
    <property type="entry name" value="tRNA_methyltr_O"/>
</dbReference>
<dbReference type="InterPro" id="IPR003814">
    <property type="entry name" value="FmdEsu_dom"/>
</dbReference>
<proteinExistence type="predicted"/>
<reference evidence="6" key="1">
    <citation type="submission" date="2024-01" db="EMBL/GenBank/DDBJ databases">
        <title>The first autotrophic representatives of the genus Thermodesulfovibrio.</title>
        <authorList>
            <person name="Maltseva A.I."/>
            <person name="Elcheninov A.G."/>
            <person name="Kublanov I.V."/>
            <person name="Lebedinsky A.V."/>
            <person name="Frolov E.N."/>
        </authorList>
    </citation>
    <scope>NUCLEOTIDE SEQUENCE</scope>
    <source>
        <strain evidence="6">3907-1M</strain>
    </source>
</reference>
<dbReference type="GO" id="GO:0008270">
    <property type="term" value="F:zinc ion binding"/>
    <property type="evidence" value="ECO:0007669"/>
    <property type="project" value="UniProtKB-KW"/>
</dbReference>
<dbReference type="AlphaFoldDB" id="A0AAU8GW52"/>
<keyword evidence="2" id="KW-0863">Zinc-finger</keyword>
<dbReference type="InterPro" id="IPR026328">
    <property type="entry name" value="FmdE"/>
</dbReference>
<dbReference type="Pfam" id="PF01258">
    <property type="entry name" value="zf-dskA_traR"/>
    <property type="match status" value="1"/>
</dbReference>
<accession>A0AAU8GW52</accession>
<keyword evidence="1" id="KW-0479">Metal-binding</keyword>